<dbReference type="InterPro" id="IPR014770">
    <property type="entry name" value="Munc13_1"/>
</dbReference>
<accession>A0A9P7BNG4</accession>
<dbReference type="InterPro" id="IPR014772">
    <property type="entry name" value="Munc13_dom-2"/>
</dbReference>
<evidence type="ECO:0000259" key="1">
    <source>
        <dbReference type="PROSITE" id="PS50004"/>
    </source>
</evidence>
<dbReference type="Pfam" id="PF06292">
    <property type="entry name" value="MUN"/>
    <property type="match status" value="1"/>
</dbReference>
<sequence>MRYSISTTELHCSTIKRGSATNSKRTSNRSINPYVLYDYALRCAILAWIEQNKHDSKKRTSFYANLLARREKLPREVTRIVCKKLEDTYQDISTCPDVRSTCKTLLLNLDEGRRYIDDVADLFLQADKSTKRTLFSGLMLQTLQEEEVPVTEEILEKLLHSEKTNFRKRSSTLSGSCPIEEFPIVIYIKELFKIQDHEHKKKLYELTAICTETALFYDLKNCIDSIHTNRSFLGKREDFCTAEAYERWQKLEIKQLTEKMSTIIHLNPNLSITSSEDTRMRKTSFTRRTRTASLSSYISSTSSSCDDIFEHFVFIPPDPKSYFRYLMNLCIDHDNSLQPYHLLSLESEELLKECSKTWRLSGPFRATLYLNAIKSRLGDGSVDMEVIKEGLKLLEKVCKEHPINSWMETDIAQSSFLKRVLVGLNNSLLHVLANRLSEYWEIRELACIEEVTSLLDRVLYISAYTEVQLDQAKDLLQLEESIKSAAIKRWRCIEQSANKEQENGLLTLSIMADMLNKEMILLIDRKIHQLKIIDTLSVPSIVMDVQLPYFALEMENWLGSPHSKTFSLLDPIFELYHKLAQLDRLYTTYSLKNKKSTLEIESWFLPYIKRWLNMMNECILEWVMNAIEEDNFQCINKTASYSSSVDDFFVILDRSVEFIIDLQWPNYLQYCLFQTRLSKVISEAIERFCKAIEILIKKDLELDIHTNLEELKLPGDSIFDIAKYQLLGIKGPQKDDCCIPASIRPEICVKLNDIEAVRCKLDKLYQIMHGEQLVEYMRAHMNGANQATSGESCYSYSIEILRAQKLPPLKRSGTSDSYVVLEVSGKPIFKTRTVYRTLNPRWNQELHVQSKERSLDVLAIVYSEDMVGADEECGSVWFKLSQELFGDCQTHEVQLPLSPQGSIDLRICMNGEKNDIQFWFGRSFRILRRTENDVAEHVVSKMMPYISHCLSREVINFLEENLNILYSNLSEAIMRLVIMKIWKDILMILDEMLLPPLSEQVSDMVPLDIYELDIVFKWIELLKILFNGGEDGDAISLEELECSEYYCLLSLNTVYHSSTDHLIHLCQTAQKSNSAVSIKTNVQKQKQRTNRSKSVYYSKNTVNSKPKDKDRVTLGVDMLPIEYILRLLRMRREKSAIEFLHSEYEQRNNNSLYQSKTVVVL</sequence>
<dbReference type="Pfam" id="PF00168">
    <property type="entry name" value="C2"/>
    <property type="match status" value="1"/>
</dbReference>
<dbReference type="Proteomes" id="UP000716291">
    <property type="component" value="Unassembled WGS sequence"/>
</dbReference>
<dbReference type="SMART" id="SM00239">
    <property type="entry name" value="C2"/>
    <property type="match status" value="1"/>
</dbReference>
<dbReference type="PROSITE" id="PS50004">
    <property type="entry name" value="C2"/>
    <property type="match status" value="1"/>
</dbReference>
<feature type="domain" description="C2" evidence="1">
    <location>
        <begin position="777"/>
        <end position="895"/>
    </location>
</feature>
<proteinExistence type="predicted"/>
<dbReference type="PROSITE" id="PS51258">
    <property type="entry name" value="MHD1"/>
    <property type="match status" value="1"/>
</dbReference>
<dbReference type="InterPro" id="IPR035892">
    <property type="entry name" value="C2_domain_sf"/>
</dbReference>
<comment type="caution">
    <text evidence="4">The sequence shown here is derived from an EMBL/GenBank/DDBJ whole genome shotgun (WGS) entry which is preliminary data.</text>
</comment>
<protein>
    <submittedName>
        <fullName evidence="4">Uncharacterized protein</fullName>
    </submittedName>
</protein>
<dbReference type="Gene3D" id="1.20.58.1100">
    <property type="match status" value="1"/>
</dbReference>
<keyword evidence="5" id="KW-1185">Reference proteome</keyword>
<dbReference type="AlphaFoldDB" id="A0A9P7BNG4"/>
<dbReference type="Gene3D" id="2.60.40.150">
    <property type="entry name" value="C2 domain"/>
    <property type="match status" value="1"/>
</dbReference>
<dbReference type="EMBL" id="JAANQT010001982">
    <property type="protein sequence ID" value="KAG1303443.1"/>
    <property type="molecule type" value="Genomic_DNA"/>
</dbReference>
<dbReference type="InterPro" id="IPR010439">
    <property type="entry name" value="MUN_dom"/>
</dbReference>
<dbReference type="InterPro" id="IPR000008">
    <property type="entry name" value="C2_dom"/>
</dbReference>
<evidence type="ECO:0000313" key="4">
    <source>
        <dbReference type="EMBL" id="KAG1303443.1"/>
    </source>
</evidence>
<name>A0A9P7BNG4_RHIOR</name>
<feature type="domain" description="MHD2" evidence="3">
    <location>
        <begin position="948"/>
        <end position="1066"/>
    </location>
</feature>
<dbReference type="PANTHER" id="PTHR47263">
    <property type="entry name" value="ADENYLATE CYCLASE ACTIVATION PROTEIN GIT1"/>
    <property type="match status" value="1"/>
</dbReference>
<dbReference type="SUPFAM" id="SSF49562">
    <property type="entry name" value="C2 domain (Calcium/lipid-binding domain, CaLB)"/>
    <property type="match status" value="1"/>
</dbReference>
<gene>
    <name evidence="4" type="ORF">G6F64_010069</name>
</gene>
<dbReference type="PANTHER" id="PTHR47263:SF1">
    <property type="entry name" value="C2 DOMAIN PROTEIN (AFU_ORTHOLOGUE AFUA_7G02350)"/>
    <property type="match status" value="1"/>
</dbReference>
<evidence type="ECO:0000313" key="5">
    <source>
        <dbReference type="Proteomes" id="UP000716291"/>
    </source>
</evidence>
<feature type="domain" description="MHD1" evidence="2">
    <location>
        <begin position="573"/>
        <end position="692"/>
    </location>
</feature>
<evidence type="ECO:0000259" key="3">
    <source>
        <dbReference type="PROSITE" id="PS51259"/>
    </source>
</evidence>
<dbReference type="Gene3D" id="1.10.357.50">
    <property type="match status" value="1"/>
</dbReference>
<reference evidence="4" key="1">
    <citation type="journal article" date="2020" name="Microb. Genom.">
        <title>Genetic diversity of clinical and environmental Mucorales isolates obtained from an investigation of mucormycosis cases among solid organ transplant recipients.</title>
        <authorList>
            <person name="Nguyen M.H."/>
            <person name="Kaul D."/>
            <person name="Muto C."/>
            <person name="Cheng S.J."/>
            <person name="Richter R.A."/>
            <person name="Bruno V.M."/>
            <person name="Liu G."/>
            <person name="Beyhan S."/>
            <person name="Sundermann A.J."/>
            <person name="Mounaud S."/>
            <person name="Pasculle A.W."/>
            <person name="Nierman W.C."/>
            <person name="Driscoll E."/>
            <person name="Cumbie R."/>
            <person name="Clancy C.J."/>
            <person name="Dupont C.L."/>
        </authorList>
    </citation>
    <scope>NUCLEOTIDE SEQUENCE</scope>
    <source>
        <strain evidence="4">GL11</strain>
    </source>
</reference>
<evidence type="ECO:0000259" key="2">
    <source>
        <dbReference type="PROSITE" id="PS51258"/>
    </source>
</evidence>
<dbReference type="PROSITE" id="PS51259">
    <property type="entry name" value="MHD2"/>
    <property type="match status" value="1"/>
</dbReference>
<dbReference type="InterPro" id="IPR052811">
    <property type="entry name" value="Glucose_resp_signaling"/>
</dbReference>
<organism evidence="4 5">
    <name type="scientific">Rhizopus oryzae</name>
    <name type="common">Mucormycosis agent</name>
    <name type="synonym">Rhizopus arrhizus var. delemar</name>
    <dbReference type="NCBI Taxonomy" id="64495"/>
    <lineage>
        <taxon>Eukaryota</taxon>
        <taxon>Fungi</taxon>
        <taxon>Fungi incertae sedis</taxon>
        <taxon>Mucoromycota</taxon>
        <taxon>Mucoromycotina</taxon>
        <taxon>Mucoromycetes</taxon>
        <taxon>Mucorales</taxon>
        <taxon>Mucorineae</taxon>
        <taxon>Rhizopodaceae</taxon>
        <taxon>Rhizopus</taxon>
    </lineage>
</organism>